<dbReference type="OrthoDB" id="6431584at2759"/>
<dbReference type="AlphaFoldDB" id="A0A8X6TPD7"/>
<dbReference type="InterPro" id="IPR021109">
    <property type="entry name" value="Peptidase_aspartic_dom_sf"/>
</dbReference>
<dbReference type="PANTHER" id="PTHR47331:SF2">
    <property type="match status" value="1"/>
</dbReference>
<keyword evidence="3" id="KW-1185">Reference proteome</keyword>
<evidence type="ECO:0000259" key="1">
    <source>
        <dbReference type="Pfam" id="PF17921"/>
    </source>
</evidence>
<gene>
    <name evidence="2" type="primary">AVEN_44683_1</name>
    <name evidence="2" type="ORF">NPIL_191531</name>
</gene>
<dbReference type="PANTHER" id="PTHR47331">
    <property type="entry name" value="PHD-TYPE DOMAIN-CONTAINING PROTEIN"/>
    <property type="match status" value="1"/>
</dbReference>
<reference evidence="2" key="1">
    <citation type="submission" date="2020-08" db="EMBL/GenBank/DDBJ databases">
        <title>Multicomponent nature underlies the extraordinary mechanical properties of spider dragline silk.</title>
        <authorList>
            <person name="Kono N."/>
            <person name="Nakamura H."/>
            <person name="Mori M."/>
            <person name="Yoshida Y."/>
            <person name="Ohtoshi R."/>
            <person name="Malay A.D."/>
            <person name="Moran D.A.P."/>
            <person name="Tomita M."/>
            <person name="Numata K."/>
            <person name="Arakawa K."/>
        </authorList>
    </citation>
    <scope>NUCLEOTIDE SEQUENCE</scope>
</reference>
<sequence>MCFSNINLVENKETIKDVTENKVLTNRSCSDEVHLQTLIVGISGKCLKGYVRALFDTGSQNTYISKYAARMLKLENLRTEKIKHGLFGGVELSENHNRYRFNLSSLDNKFNCQIEAFDQTKICSSLPMIKNETFIKLLESRGIDISDVRQHGDHCLFEENPEEIHLLLGADTAACIEDPKIRSLTPIKDSYGILRTQTKIIQREDSENFLNPVILSSDHPVVQRLIHETHLENQHAGVSILMAHLREKIWILKSRKSIGNIIRKCVKCKRFNMPRIEVQPGMPPEDRVRDGARVLLVDGRQESKIV</sequence>
<evidence type="ECO:0000313" key="2">
    <source>
        <dbReference type="EMBL" id="GFT32915.1"/>
    </source>
</evidence>
<comment type="caution">
    <text evidence="2">The sequence shown here is derived from an EMBL/GenBank/DDBJ whole genome shotgun (WGS) entry which is preliminary data.</text>
</comment>
<evidence type="ECO:0000313" key="3">
    <source>
        <dbReference type="Proteomes" id="UP000887013"/>
    </source>
</evidence>
<dbReference type="Pfam" id="PF17921">
    <property type="entry name" value="Integrase_H2C2"/>
    <property type="match status" value="1"/>
</dbReference>
<accession>A0A8X6TPD7</accession>
<dbReference type="Proteomes" id="UP000887013">
    <property type="component" value="Unassembled WGS sequence"/>
</dbReference>
<dbReference type="InterPro" id="IPR041588">
    <property type="entry name" value="Integrase_H2C2"/>
</dbReference>
<dbReference type="Gene3D" id="1.10.340.70">
    <property type="match status" value="1"/>
</dbReference>
<dbReference type="EMBL" id="BMAW01013248">
    <property type="protein sequence ID" value="GFT32915.1"/>
    <property type="molecule type" value="Genomic_DNA"/>
</dbReference>
<name>A0A8X6TPD7_NEPPI</name>
<proteinExistence type="predicted"/>
<protein>
    <submittedName>
        <fullName evidence="2">DUF1758 domain-containing protein</fullName>
    </submittedName>
</protein>
<dbReference type="Gene3D" id="2.40.70.10">
    <property type="entry name" value="Acid Proteases"/>
    <property type="match status" value="1"/>
</dbReference>
<feature type="domain" description="Integrase zinc-binding" evidence="1">
    <location>
        <begin position="220"/>
        <end position="272"/>
    </location>
</feature>
<organism evidence="2 3">
    <name type="scientific">Nephila pilipes</name>
    <name type="common">Giant wood spider</name>
    <name type="synonym">Nephila maculata</name>
    <dbReference type="NCBI Taxonomy" id="299642"/>
    <lineage>
        <taxon>Eukaryota</taxon>
        <taxon>Metazoa</taxon>
        <taxon>Ecdysozoa</taxon>
        <taxon>Arthropoda</taxon>
        <taxon>Chelicerata</taxon>
        <taxon>Arachnida</taxon>
        <taxon>Araneae</taxon>
        <taxon>Araneomorphae</taxon>
        <taxon>Entelegynae</taxon>
        <taxon>Araneoidea</taxon>
        <taxon>Nephilidae</taxon>
        <taxon>Nephila</taxon>
    </lineage>
</organism>